<reference evidence="1 2" key="1">
    <citation type="submission" date="2019-02" db="EMBL/GenBank/DDBJ databases">
        <title>Hyunsoonleella sp., isolated from marine sediment.</title>
        <authorList>
            <person name="Liu B.-T."/>
        </authorList>
    </citation>
    <scope>NUCLEOTIDE SEQUENCE [LARGE SCALE GENOMIC DNA]</scope>
    <source>
        <strain evidence="1 2">T58</strain>
    </source>
</reference>
<evidence type="ECO:0000313" key="2">
    <source>
        <dbReference type="Proteomes" id="UP000291142"/>
    </source>
</evidence>
<dbReference type="PROSITE" id="PS51257">
    <property type="entry name" value="PROKAR_LIPOPROTEIN"/>
    <property type="match status" value="1"/>
</dbReference>
<dbReference type="InterPro" id="IPR025348">
    <property type="entry name" value="DUF4252"/>
</dbReference>
<dbReference type="AlphaFoldDB" id="A0A4Q9FHB7"/>
<sequence length="180" mass="20607">MKRTVKTFFITALLSVVLVSCNSEPSLQRYFVDHQEQPNFISQDLPVSMVKLDKTNFTEEQNEAFNSVRRLNFLGFNINDTNKDVYATELGKVKSILKQDKYQDLMEFSDKGRKILVKYIGDDDEADEVVLFGSAEDMGFAVVRILGSDMSPEKMVTLSEALKTSNLDETQMQEMLDFFK</sequence>
<evidence type="ECO:0000313" key="1">
    <source>
        <dbReference type="EMBL" id="TBN04753.1"/>
    </source>
</evidence>
<dbReference type="EMBL" id="SIRT01000003">
    <property type="protein sequence ID" value="TBN04753.1"/>
    <property type="molecule type" value="Genomic_DNA"/>
</dbReference>
<comment type="caution">
    <text evidence="1">The sequence shown here is derived from an EMBL/GenBank/DDBJ whole genome shotgun (WGS) entry which is preliminary data.</text>
</comment>
<dbReference type="Pfam" id="PF14060">
    <property type="entry name" value="DUF4252"/>
    <property type="match status" value="1"/>
</dbReference>
<protein>
    <submittedName>
        <fullName evidence="1">DUF4252 domain-containing protein</fullName>
    </submittedName>
</protein>
<proteinExistence type="predicted"/>
<accession>A0A4Q9FHB7</accession>
<dbReference type="RefSeq" id="WP_130963456.1">
    <property type="nucleotide sequence ID" value="NZ_SIRT01000003.1"/>
</dbReference>
<dbReference type="Proteomes" id="UP000291142">
    <property type="component" value="Unassembled WGS sequence"/>
</dbReference>
<gene>
    <name evidence="1" type="ORF">EYD45_05690</name>
</gene>
<keyword evidence="2" id="KW-1185">Reference proteome</keyword>
<name>A0A4Q9FHB7_9FLAO</name>
<organism evidence="1 2">
    <name type="scientific">Hyunsoonleella flava</name>
    <dbReference type="NCBI Taxonomy" id="2527939"/>
    <lineage>
        <taxon>Bacteria</taxon>
        <taxon>Pseudomonadati</taxon>
        <taxon>Bacteroidota</taxon>
        <taxon>Flavobacteriia</taxon>
        <taxon>Flavobacteriales</taxon>
        <taxon>Flavobacteriaceae</taxon>
    </lineage>
</organism>
<dbReference type="OrthoDB" id="1143555at2"/>